<proteinExistence type="predicted"/>
<dbReference type="AlphaFoldDB" id="A0A388MBE2"/>
<comment type="caution">
    <text evidence="1">The sequence shown here is derived from an EMBL/GenBank/DDBJ whole genome shotgun (WGS) entry which is preliminary data.</text>
</comment>
<protein>
    <submittedName>
        <fullName evidence="1">Uncharacterized protein</fullName>
    </submittedName>
</protein>
<accession>A0A388MBE2</accession>
<gene>
    <name evidence="1" type="ORF">CBR_g53945</name>
</gene>
<dbReference type="EMBL" id="BFEA01000963">
    <property type="protein sequence ID" value="GBG91887.1"/>
    <property type="molecule type" value="Genomic_DNA"/>
</dbReference>
<organism evidence="1 2">
    <name type="scientific">Chara braunii</name>
    <name type="common">Braun's stonewort</name>
    <dbReference type="NCBI Taxonomy" id="69332"/>
    <lineage>
        <taxon>Eukaryota</taxon>
        <taxon>Viridiplantae</taxon>
        <taxon>Streptophyta</taxon>
        <taxon>Charophyceae</taxon>
        <taxon>Charales</taxon>
        <taxon>Characeae</taxon>
        <taxon>Chara</taxon>
    </lineage>
</organism>
<reference evidence="1 2" key="1">
    <citation type="journal article" date="2018" name="Cell">
        <title>The Chara Genome: Secondary Complexity and Implications for Plant Terrestrialization.</title>
        <authorList>
            <person name="Nishiyama T."/>
            <person name="Sakayama H."/>
            <person name="Vries J.D."/>
            <person name="Buschmann H."/>
            <person name="Saint-Marcoux D."/>
            <person name="Ullrich K.K."/>
            <person name="Haas F.B."/>
            <person name="Vanderstraeten L."/>
            <person name="Becker D."/>
            <person name="Lang D."/>
            <person name="Vosolsobe S."/>
            <person name="Rombauts S."/>
            <person name="Wilhelmsson P.K.I."/>
            <person name="Janitza P."/>
            <person name="Kern R."/>
            <person name="Heyl A."/>
            <person name="Rumpler F."/>
            <person name="Villalobos L.I.A.C."/>
            <person name="Clay J.M."/>
            <person name="Skokan R."/>
            <person name="Toyoda A."/>
            <person name="Suzuki Y."/>
            <person name="Kagoshima H."/>
            <person name="Schijlen E."/>
            <person name="Tajeshwar N."/>
            <person name="Catarino B."/>
            <person name="Hetherington A.J."/>
            <person name="Saltykova A."/>
            <person name="Bonnot C."/>
            <person name="Breuninger H."/>
            <person name="Symeonidi A."/>
            <person name="Radhakrishnan G.V."/>
            <person name="Van Nieuwerburgh F."/>
            <person name="Deforce D."/>
            <person name="Chang C."/>
            <person name="Karol K.G."/>
            <person name="Hedrich R."/>
            <person name="Ulvskov P."/>
            <person name="Glockner G."/>
            <person name="Delwiche C.F."/>
            <person name="Petrasek J."/>
            <person name="Van de Peer Y."/>
            <person name="Friml J."/>
            <person name="Beilby M."/>
            <person name="Dolan L."/>
            <person name="Kohara Y."/>
            <person name="Sugano S."/>
            <person name="Fujiyama A."/>
            <person name="Delaux P.-M."/>
            <person name="Quint M."/>
            <person name="TheiBen G."/>
            <person name="Hagemann M."/>
            <person name="Harholt J."/>
            <person name="Dunand C."/>
            <person name="Zachgo S."/>
            <person name="Langdale J."/>
            <person name="Maumus F."/>
            <person name="Straeten D.V.D."/>
            <person name="Gould S.B."/>
            <person name="Rensing S.A."/>
        </authorList>
    </citation>
    <scope>NUCLEOTIDE SEQUENCE [LARGE SCALE GENOMIC DNA]</scope>
    <source>
        <strain evidence="1 2">S276</strain>
    </source>
</reference>
<evidence type="ECO:0000313" key="2">
    <source>
        <dbReference type="Proteomes" id="UP000265515"/>
    </source>
</evidence>
<sequence>MCGLHNRRHVCNPIIQRGTTRVGVHLGRSKEVRENTRVIAEIAIVRRHPRGWRDGVVVGYIRVGKMEIPLLVVTKNLSENIPESPVCDLGLTISLRMVRRGEAELSAVHLVEPSPESAETKSSIRFASKEDGCTPRGVAGFNETQSQKLLKLTLEFGGLRDRESVGCLVVNTIFSHELIGVLDVTNRWDAGVREGRWENVVVLLDEVTNCGLQVSRISCEFLSVSDGGVDSTDGGGTEVEMGAMEIEGGSGSRGMSSASGHGGS</sequence>
<dbReference type="Proteomes" id="UP000265515">
    <property type="component" value="Unassembled WGS sequence"/>
</dbReference>
<dbReference type="Gramene" id="GBG91887">
    <property type="protein sequence ID" value="GBG91887"/>
    <property type="gene ID" value="CBR_g53945"/>
</dbReference>
<name>A0A388MBE2_CHABU</name>
<evidence type="ECO:0000313" key="1">
    <source>
        <dbReference type="EMBL" id="GBG91887.1"/>
    </source>
</evidence>
<keyword evidence="2" id="KW-1185">Reference proteome</keyword>